<reference evidence="5 6" key="1">
    <citation type="submission" date="2023-07" db="EMBL/GenBank/DDBJ databases">
        <title>Genomic Encyclopedia of Type Strains, Phase IV (KMG-IV): sequencing the most valuable type-strain genomes for metagenomic binning, comparative biology and taxonomic classification.</title>
        <authorList>
            <person name="Goeker M."/>
        </authorList>
    </citation>
    <scope>NUCLEOTIDE SEQUENCE [LARGE SCALE GENOMIC DNA]</scope>
    <source>
        <strain evidence="5 6">DSM 100301</strain>
    </source>
</reference>
<evidence type="ECO:0000313" key="5">
    <source>
        <dbReference type="EMBL" id="MDQ0457993.1"/>
    </source>
</evidence>
<dbReference type="EMBL" id="JAUSWH010000021">
    <property type="protein sequence ID" value="MDQ0457993.1"/>
    <property type="molecule type" value="Genomic_DNA"/>
</dbReference>
<accession>A0ABU0IIA8</accession>
<dbReference type="PROSITE" id="PS50043">
    <property type="entry name" value="HTH_LUXR_2"/>
    <property type="match status" value="1"/>
</dbReference>
<keyword evidence="6" id="KW-1185">Reference proteome</keyword>
<dbReference type="SMART" id="SM00421">
    <property type="entry name" value="HTH_LUXR"/>
    <property type="match status" value="1"/>
</dbReference>
<organism evidence="5 6">
    <name type="scientific">Rhizobium paknamense</name>
    <dbReference type="NCBI Taxonomy" id="1206817"/>
    <lineage>
        <taxon>Bacteria</taxon>
        <taxon>Pseudomonadati</taxon>
        <taxon>Pseudomonadota</taxon>
        <taxon>Alphaproteobacteria</taxon>
        <taxon>Hyphomicrobiales</taxon>
        <taxon>Rhizobiaceae</taxon>
        <taxon>Rhizobium/Agrobacterium group</taxon>
        <taxon>Rhizobium</taxon>
    </lineage>
</organism>
<proteinExistence type="predicted"/>
<dbReference type="PROSITE" id="PS00622">
    <property type="entry name" value="HTH_LUXR_1"/>
    <property type="match status" value="1"/>
</dbReference>
<evidence type="ECO:0000313" key="6">
    <source>
        <dbReference type="Proteomes" id="UP001235269"/>
    </source>
</evidence>
<dbReference type="GO" id="GO:0003677">
    <property type="term" value="F:DNA binding"/>
    <property type="evidence" value="ECO:0007669"/>
    <property type="project" value="UniProtKB-KW"/>
</dbReference>
<dbReference type="Gene3D" id="1.10.10.10">
    <property type="entry name" value="Winged helix-like DNA-binding domain superfamily/Winged helix DNA-binding domain"/>
    <property type="match status" value="1"/>
</dbReference>
<dbReference type="Pfam" id="PF00196">
    <property type="entry name" value="GerE"/>
    <property type="match status" value="1"/>
</dbReference>
<dbReference type="PANTHER" id="PTHR44688">
    <property type="entry name" value="DNA-BINDING TRANSCRIPTIONAL ACTIVATOR DEVR_DOSR"/>
    <property type="match status" value="1"/>
</dbReference>
<dbReference type="InterPro" id="IPR005143">
    <property type="entry name" value="TF_LuxR_autoind-bd_dom"/>
</dbReference>
<dbReference type="Proteomes" id="UP001235269">
    <property type="component" value="Unassembled WGS sequence"/>
</dbReference>
<dbReference type="Pfam" id="PF03472">
    <property type="entry name" value="Autoind_bind"/>
    <property type="match status" value="1"/>
</dbReference>
<evidence type="ECO:0000256" key="2">
    <source>
        <dbReference type="ARBA" id="ARBA00023125"/>
    </source>
</evidence>
<evidence type="ECO:0000259" key="4">
    <source>
        <dbReference type="PROSITE" id="PS50043"/>
    </source>
</evidence>
<name>A0ABU0IIA8_9HYPH</name>
<dbReference type="PANTHER" id="PTHR44688:SF16">
    <property type="entry name" value="DNA-BINDING TRANSCRIPTIONAL ACTIVATOR DEVR_DOSR"/>
    <property type="match status" value="1"/>
</dbReference>
<dbReference type="SUPFAM" id="SSF75516">
    <property type="entry name" value="Pheromone-binding domain of LuxR-like quorum-sensing transcription factors"/>
    <property type="match status" value="1"/>
</dbReference>
<evidence type="ECO:0000256" key="1">
    <source>
        <dbReference type="ARBA" id="ARBA00023015"/>
    </source>
</evidence>
<dbReference type="PRINTS" id="PR00038">
    <property type="entry name" value="HTHLUXR"/>
</dbReference>
<sequence length="285" mass="32285">MYIDVHSNDVFDQFTQRISNSKTVAELKALLEETVQNLGYRYFAYHIIQHSALYEGGSARQMYGIFGYPEQWVSHYASRNYVNHDPVVEYGLGRKTPFRWSHAIDIENLPAKQQQVMKEAADAGVRDGLTIPLMSKHGEVAMLTVIPHKGAPEPRRSRREDHLLHILAQFFHVHALRIVMEEHLVGNFGRRRSFLSARERETTLWVSRGKSSWEIAQILGISEKSVEFYMESVKKKLEAVNRTQAVVKAILLGLIDGENPLPAVRSKASARSSGLRMSGMVAAPT</sequence>
<gene>
    <name evidence="5" type="ORF">QO005_004351</name>
</gene>
<dbReference type="SUPFAM" id="SSF46894">
    <property type="entry name" value="C-terminal effector domain of the bipartite response regulators"/>
    <property type="match status" value="1"/>
</dbReference>
<keyword evidence="2 5" id="KW-0238">DNA-binding</keyword>
<dbReference type="InterPro" id="IPR036388">
    <property type="entry name" value="WH-like_DNA-bd_sf"/>
</dbReference>
<feature type="domain" description="HTH luxR-type" evidence="4">
    <location>
        <begin position="188"/>
        <end position="253"/>
    </location>
</feature>
<dbReference type="RefSeq" id="WP_307160096.1">
    <property type="nucleotide sequence ID" value="NZ_JAUSWH010000021.1"/>
</dbReference>
<protein>
    <submittedName>
        <fullName evidence="5">DNA-binding CsgD family transcriptional regulator</fullName>
    </submittedName>
</protein>
<comment type="caution">
    <text evidence="5">The sequence shown here is derived from an EMBL/GenBank/DDBJ whole genome shotgun (WGS) entry which is preliminary data.</text>
</comment>
<keyword evidence="1" id="KW-0805">Transcription regulation</keyword>
<dbReference type="InterPro" id="IPR036693">
    <property type="entry name" value="TF_LuxR_autoind-bd_dom_sf"/>
</dbReference>
<evidence type="ECO:0000256" key="3">
    <source>
        <dbReference type="ARBA" id="ARBA00023163"/>
    </source>
</evidence>
<dbReference type="CDD" id="cd06170">
    <property type="entry name" value="LuxR_C_like"/>
    <property type="match status" value="1"/>
</dbReference>
<dbReference type="InterPro" id="IPR016032">
    <property type="entry name" value="Sig_transdc_resp-reg_C-effctor"/>
</dbReference>
<keyword evidence="3" id="KW-0804">Transcription</keyword>
<dbReference type="Gene3D" id="3.30.450.80">
    <property type="entry name" value="Transcription factor LuxR-like, autoinducer-binding domain"/>
    <property type="match status" value="1"/>
</dbReference>
<dbReference type="InterPro" id="IPR000792">
    <property type="entry name" value="Tscrpt_reg_LuxR_C"/>
</dbReference>